<dbReference type="NCBIfam" id="NF033233">
    <property type="entry name" value="twin_helix"/>
    <property type="match status" value="1"/>
</dbReference>
<feature type="domain" description="HIG1" evidence="5">
    <location>
        <begin position="1"/>
        <end position="74"/>
    </location>
</feature>
<keyword evidence="7" id="KW-1185">Reference proteome</keyword>
<accession>A0A5B8LEA9</accession>
<protein>
    <submittedName>
        <fullName evidence="6">Twin transmembrane helix small protein</fullName>
    </submittedName>
</protein>
<evidence type="ECO:0000313" key="6">
    <source>
        <dbReference type="EMBL" id="QDZ06276.1"/>
    </source>
</evidence>
<feature type="transmembrane region" description="Helical" evidence="4">
    <location>
        <begin position="54"/>
        <end position="72"/>
    </location>
</feature>
<dbReference type="Proteomes" id="UP000315673">
    <property type="component" value="Chromosome"/>
</dbReference>
<keyword evidence="3 4" id="KW-0472">Membrane</keyword>
<dbReference type="InterPro" id="IPR007667">
    <property type="entry name" value="Hypoxia_induced_domain"/>
</dbReference>
<proteinExistence type="predicted"/>
<gene>
    <name evidence="6" type="ORF">FPZ24_01300</name>
</gene>
<keyword evidence="1 4" id="KW-0812">Transmembrane</keyword>
<dbReference type="RefSeq" id="WP_146569360.1">
    <property type="nucleotide sequence ID" value="NZ_CP042306.1"/>
</dbReference>
<dbReference type="EMBL" id="CP042306">
    <property type="protein sequence ID" value="QDZ06276.1"/>
    <property type="molecule type" value="Genomic_DNA"/>
</dbReference>
<evidence type="ECO:0000256" key="2">
    <source>
        <dbReference type="ARBA" id="ARBA00022989"/>
    </source>
</evidence>
<evidence type="ECO:0000256" key="3">
    <source>
        <dbReference type="ARBA" id="ARBA00023136"/>
    </source>
</evidence>
<dbReference type="Pfam" id="PF04588">
    <property type="entry name" value="HIG_1_N"/>
    <property type="match status" value="1"/>
</dbReference>
<organism evidence="6 7">
    <name type="scientific">Sphingomonas panacisoli</name>
    <dbReference type="NCBI Taxonomy" id="1813879"/>
    <lineage>
        <taxon>Bacteria</taxon>
        <taxon>Pseudomonadati</taxon>
        <taxon>Pseudomonadota</taxon>
        <taxon>Alphaproteobacteria</taxon>
        <taxon>Sphingomonadales</taxon>
        <taxon>Sphingomonadaceae</taxon>
        <taxon>Sphingomonas</taxon>
    </lineage>
</organism>
<evidence type="ECO:0000256" key="1">
    <source>
        <dbReference type="ARBA" id="ARBA00022692"/>
    </source>
</evidence>
<dbReference type="AlphaFoldDB" id="A0A5B8LEA9"/>
<dbReference type="KEGG" id="spai:FPZ24_01300"/>
<evidence type="ECO:0000256" key="4">
    <source>
        <dbReference type="SAM" id="Phobius"/>
    </source>
</evidence>
<evidence type="ECO:0000259" key="5">
    <source>
        <dbReference type="PROSITE" id="PS51503"/>
    </source>
</evidence>
<evidence type="ECO:0000313" key="7">
    <source>
        <dbReference type="Proteomes" id="UP000315673"/>
    </source>
</evidence>
<name>A0A5B8LEA9_9SPHN</name>
<sequence length="74" mass="7962">MTFLAILLLAAMIATVAALVYGVVMFLKNSSAEVHGDGPSEYALKSNKAMQFRIFFQAGAILIVVLILFVAGQR</sequence>
<dbReference type="PROSITE" id="PS51503">
    <property type="entry name" value="HIG1"/>
    <property type="match status" value="1"/>
</dbReference>
<keyword evidence="2 4" id="KW-1133">Transmembrane helix</keyword>
<dbReference type="OrthoDB" id="7392120at2"/>
<reference evidence="6 7" key="1">
    <citation type="submission" date="2019-07" db="EMBL/GenBank/DDBJ databases">
        <title>Full genome sequence of Sphingomonas sp. 4R-6-7(HKS19).</title>
        <authorList>
            <person name="Im W.-T."/>
        </authorList>
    </citation>
    <scope>NUCLEOTIDE SEQUENCE [LARGE SCALE GENOMIC DNA]</scope>
    <source>
        <strain evidence="6 7">HKS19</strain>
    </source>
</reference>